<comment type="similarity">
    <text evidence="2">Belongs to the galactose-3-O-sulfotransferase family.</text>
</comment>
<dbReference type="InterPro" id="IPR001394">
    <property type="entry name" value="Peptidase_C19_UCH"/>
</dbReference>
<dbReference type="SUPFAM" id="SSF103481">
    <property type="entry name" value="Multidrug resistance efflux transporter EmrE"/>
    <property type="match status" value="1"/>
</dbReference>
<dbReference type="CDD" id="cd20404">
    <property type="entry name" value="Tudor_Agenet_AtEML-like"/>
    <property type="match status" value="1"/>
</dbReference>
<dbReference type="SUPFAM" id="SSF53335">
    <property type="entry name" value="S-adenosyl-L-methionine-dependent methyltransferases"/>
    <property type="match status" value="1"/>
</dbReference>
<feature type="transmembrane region" description="Helical" evidence="11">
    <location>
        <begin position="4220"/>
        <end position="4242"/>
    </location>
</feature>
<dbReference type="EMBL" id="GL833124">
    <property type="protein sequence ID" value="EGB10110.1"/>
    <property type="molecule type" value="Genomic_DNA"/>
</dbReference>
<feature type="compositionally biased region" description="Low complexity" evidence="10">
    <location>
        <begin position="3713"/>
        <end position="3722"/>
    </location>
</feature>
<feature type="region of interest" description="Disordered" evidence="10">
    <location>
        <begin position="681"/>
        <end position="739"/>
    </location>
</feature>
<dbReference type="InterPro" id="IPR050164">
    <property type="entry name" value="Peptidase_C19"/>
</dbReference>
<feature type="compositionally biased region" description="Low complexity" evidence="10">
    <location>
        <begin position="2374"/>
        <end position="2391"/>
    </location>
</feature>
<feature type="compositionally biased region" description="Pro residues" evidence="10">
    <location>
        <begin position="3117"/>
        <end position="3126"/>
    </location>
</feature>
<feature type="transmembrane region" description="Helical" evidence="11">
    <location>
        <begin position="4359"/>
        <end position="4381"/>
    </location>
</feature>
<feature type="region of interest" description="Disordered" evidence="10">
    <location>
        <begin position="3048"/>
        <end position="3075"/>
    </location>
</feature>
<dbReference type="eggNOG" id="KOG2912">
    <property type="taxonomic scope" value="Eukaryota"/>
</dbReference>
<feature type="compositionally biased region" description="Polar residues" evidence="10">
    <location>
        <begin position="4050"/>
        <end position="4071"/>
    </location>
</feature>
<feature type="region of interest" description="Disordered" evidence="10">
    <location>
        <begin position="2521"/>
        <end position="2554"/>
    </location>
</feature>
<feature type="region of interest" description="Disordered" evidence="10">
    <location>
        <begin position="1187"/>
        <end position="1230"/>
    </location>
</feature>
<gene>
    <name evidence="13" type="ORF">AURANDRAFT_62666</name>
</gene>
<dbReference type="GO" id="GO:0008168">
    <property type="term" value="F:methyltransferase activity"/>
    <property type="evidence" value="ECO:0007669"/>
    <property type="project" value="InterPro"/>
</dbReference>
<keyword evidence="8 11" id="KW-0472">Membrane</keyword>
<evidence type="ECO:0000256" key="7">
    <source>
        <dbReference type="ARBA" id="ARBA00023034"/>
    </source>
</evidence>
<evidence type="ECO:0000256" key="11">
    <source>
        <dbReference type="SAM" id="Phobius"/>
    </source>
</evidence>
<reference evidence="13 14" key="1">
    <citation type="journal article" date="2011" name="Proc. Natl. Acad. Sci. U.S.A.">
        <title>Niche of harmful alga Aureococcus anophagefferens revealed through ecogenomics.</title>
        <authorList>
            <person name="Gobler C.J."/>
            <person name="Berry D.L."/>
            <person name="Dyhrman S.T."/>
            <person name="Wilhelm S.W."/>
            <person name="Salamov A."/>
            <person name="Lobanov A.V."/>
            <person name="Zhang Y."/>
            <person name="Collier J.L."/>
            <person name="Wurch L.L."/>
            <person name="Kustka A.B."/>
            <person name="Dill B.D."/>
            <person name="Shah M."/>
            <person name="VerBerkmoes N.C."/>
            <person name="Kuo A."/>
            <person name="Terry A."/>
            <person name="Pangilinan J."/>
            <person name="Lindquist E.A."/>
            <person name="Lucas S."/>
            <person name="Paulsen I.T."/>
            <person name="Hattenrath-Lehmann T.K."/>
            <person name="Talmage S.C."/>
            <person name="Walker E.A."/>
            <person name="Koch F."/>
            <person name="Burson A.M."/>
            <person name="Marcoval M.A."/>
            <person name="Tang Y.Z."/>
            <person name="Lecleir G.R."/>
            <person name="Coyne K.J."/>
            <person name="Berg G.M."/>
            <person name="Bertrand E.M."/>
            <person name="Saito M.A."/>
            <person name="Gladyshev V.N."/>
            <person name="Grigoriev I.V."/>
        </authorList>
    </citation>
    <scope>NUCLEOTIDE SEQUENCE [LARGE SCALE GENOMIC DNA]</scope>
    <source>
        <strain evidence="14">CCMP 1984</strain>
    </source>
</reference>
<evidence type="ECO:0000313" key="13">
    <source>
        <dbReference type="EMBL" id="EGB10110.1"/>
    </source>
</evidence>
<keyword evidence="9" id="KW-0325">Glycoprotein</keyword>
<feature type="region of interest" description="Disordered" evidence="10">
    <location>
        <begin position="2038"/>
        <end position="2104"/>
    </location>
</feature>
<keyword evidence="4 11" id="KW-0812">Transmembrane</keyword>
<evidence type="ECO:0000256" key="1">
    <source>
        <dbReference type="ARBA" id="ARBA00004323"/>
    </source>
</evidence>
<evidence type="ECO:0000313" key="14">
    <source>
        <dbReference type="Proteomes" id="UP000002729"/>
    </source>
</evidence>
<dbReference type="OrthoDB" id="289038at2759"/>
<feature type="compositionally biased region" description="Low complexity" evidence="10">
    <location>
        <begin position="2088"/>
        <end position="2104"/>
    </location>
</feature>
<protein>
    <recommendedName>
        <fullName evidence="12">USP domain-containing protein</fullName>
    </recommendedName>
</protein>
<dbReference type="InParanoid" id="F0Y4E6"/>
<feature type="compositionally biased region" description="Low complexity" evidence="10">
    <location>
        <begin position="555"/>
        <end position="571"/>
    </location>
</feature>
<dbReference type="PANTHER" id="PTHR24006:SF827">
    <property type="entry name" value="UBIQUITIN CARBOXYL-TERMINAL HYDROLASE 34"/>
    <property type="match status" value="1"/>
</dbReference>
<feature type="region of interest" description="Disordered" evidence="10">
    <location>
        <begin position="754"/>
        <end position="818"/>
    </location>
</feature>
<evidence type="ECO:0000256" key="10">
    <source>
        <dbReference type="SAM" id="MobiDB-lite"/>
    </source>
</evidence>
<dbReference type="GO" id="GO:0004843">
    <property type="term" value="F:cysteine-type deubiquitinase activity"/>
    <property type="evidence" value="ECO:0007669"/>
    <property type="project" value="InterPro"/>
</dbReference>
<dbReference type="GeneID" id="20224000"/>
<feature type="region of interest" description="Disordered" evidence="10">
    <location>
        <begin position="1092"/>
        <end position="1115"/>
    </location>
</feature>
<feature type="transmembrane region" description="Helical" evidence="11">
    <location>
        <begin position="4328"/>
        <end position="4347"/>
    </location>
</feature>
<dbReference type="GO" id="GO:0009247">
    <property type="term" value="P:glycolipid biosynthetic process"/>
    <property type="evidence" value="ECO:0007669"/>
    <property type="project" value="InterPro"/>
</dbReference>
<dbReference type="GO" id="GO:0003676">
    <property type="term" value="F:nucleic acid binding"/>
    <property type="evidence" value="ECO:0007669"/>
    <property type="project" value="InterPro"/>
</dbReference>
<dbReference type="Pfam" id="PF06990">
    <property type="entry name" value="Gal-3-0_sulfotr"/>
    <property type="match status" value="1"/>
</dbReference>
<dbReference type="eggNOG" id="KOG1866">
    <property type="taxonomic scope" value="Eukaryota"/>
</dbReference>
<dbReference type="InterPro" id="IPR029063">
    <property type="entry name" value="SAM-dependent_MTases_sf"/>
</dbReference>
<dbReference type="PROSITE" id="PS00973">
    <property type="entry name" value="USP_2"/>
    <property type="match status" value="1"/>
</dbReference>
<feature type="region of interest" description="Disordered" evidence="10">
    <location>
        <begin position="1772"/>
        <end position="1791"/>
    </location>
</feature>
<dbReference type="InterPro" id="IPR009729">
    <property type="entry name" value="Gal-3-0_sulfotransfrase"/>
</dbReference>
<evidence type="ECO:0000256" key="4">
    <source>
        <dbReference type="ARBA" id="ARBA00022692"/>
    </source>
</evidence>
<dbReference type="GO" id="GO:0005634">
    <property type="term" value="C:nucleus"/>
    <property type="evidence" value="ECO:0007669"/>
    <property type="project" value="TreeGrafter"/>
</dbReference>
<dbReference type="GO" id="GO:0000139">
    <property type="term" value="C:Golgi membrane"/>
    <property type="evidence" value="ECO:0007669"/>
    <property type="project" value="UniProtKB-SubCell"/>
</dbReference>
<dbReference type="PROSITE" id="PS50235">
    <property type="entry name" value="USP_3"/>
    <property type="match status" value="1"/>
</dbReference>
<feature type="region of interest" description="Disordered" evidence="10">
    <location>
        <begin position="2910"/>
        <end position="2937"/>
    </location>
</feature>
<feature type="region of interest" description="Disordered" evidence="10">
    <location>
        <begin position="3095"/>
        <end position="3147"/>
    </location>
</feature>
<dbReference type="RefSeq" id="XP_009034943.1">
    <property type="nucleotide sequence ID" value="XM_009036695.1"/>
</dbReference>
<dbReference type="InterPro" id="IPR028889">
    <property type="entry name" value="USP"/>
</dbReference>
<keyword evidence="7" id="KW-0333">Golgi apparatus</keyword>
<dbReference type="PROSITE" id="PS00092">
    <property type="entry name" value="N6_MTASE"/>
    <property type="match status" value="1"/>
</dbReference>
<evidence type="ECO:0000256" key="6">
    <source>
        <dbReference type="ARBA" id="ARBA00022989"/>
    </source>
</evidence>
<feature type="compositionally biased region" description="Pro residues" evidence="10">
    <location>
        <begin position="1619"/>
        <end position="1630"/>
    </location>
</feature>
<dbReference type="Gene3D" id="3.40.50.150">
    <property type="entry name" value="Vaccinia Virus protein VP39"/>
    <property type="match status" value="1"/>
</dbReference>
<dbReference type="SUPFAM" id="SSF52540">
    <property type="entry name" value="P-loop containing nucleoside triphosphate hydrolases"/>
    <property type="match status" value="1"/>
</dbReference>
<feature type="compositionally biased region" description="Low complexity" evidence="10">
    <location>
        <begin position="1217"/>
        <end position="1228"/>
    </location>
</feature>
<feature type="region of interest" description="Disordered" evidence="10">
    <location>
        <begin position="2480"/>
        <end position="2500"/>
    </location>
</feature>
<feature type="compositionally biased region" description="Pro residues" evidence="10">
    <location>
        <begin position="684"/>
        <end position="694"/>
    </location>
</feature>
<feature type="region of interest" description="Disordered" evidence="10">
    <location>
        <begin position="2367"/>
        <end position="2416"/>
    </location>
</feature>
<feature type="region of interest" description="Disordered" evidence="10">
    <location>
        <begin position="1616"/>
        <end position="1639"/>
    </location>
</feature>
<dbReference type="SUPFAM" id="SSF54001">
    <property type="entry name" value="Cysteine proteinases"/>
    <property type="match status" value="1"/>
</dbReference>
<dbReference type="Pfam" id="PF00443">
    <property type="entry name" value="UCH"/>
    <property type="match status" value="1"/>
</dbReference>
<feature type="compositionally biased region" description="Acidic residues" evidence="10">
    <location>
        <begin position="2398"/>
        <end position="2407"/>
    </location>
</feature>
<feature type="compositionally biased region" description="Low complexity" evidence="10">
    <location>
        <begin position="695"/>
        <end position="739"/>
    </location>
</feature>
<evidence type="ECO:0000259" key="12">
    <source>
        <dbReference type="PROSITE" id="PS50235"/>
    </source>
</evidence>
<dbReference type="Gene3D" id="3.90.70.10">
    <property type="entry name" value="Cysteine proteinases"/>
    <property type="match status" value="1"/>
</dbReference>
<keyword evidence="5" id="KW-0735">Signal-anchor</keyword>
<feature type="region of interest" description="Disordered" evidence="10">
    <location>
        <begin position="555"/>
        <end position="588"/>
    </location>
</feature>
<evidence type="ECO:0000256" key="5">
    <source>
        <dbReference type="ARBA" id="ARBA00022968"/>
    </source>
</evidence>
<evidence type="ECO:0000256" key="3">
    <source>
        <dbReference type="ARBA" id="ARBA00022679"/>
    </source>
</evidence>
<feature type="compositionally biased region" description="Pro residues" evidence="10">
    <location>
        <begin position="2065"/>
        <end position="2084"/>
    </location>
</feature>
<feature type="compositionally biased region" description="Basic and acidic residues" evidence="10">
    <location>
        <begin position="2527"/>
        <end position="2545"/>
    </location>
</feature>
<comment type="subcellular location">
    <subcellularLocation>
        <location evidence="1">Golgi apparatus membrane</location>
        <topology evidence="1">Single-pass type II membrane protein</topology>
    </subcellularLocation>
</comment>
<feature type="region of interest" description="Disordered" evidence="10">
    <location>
        <begin position="4039"/>
        <end position="4071"/>
    </location>
</feature>
<evidence type="ECO:0000256" key="2">
    <source>
        <dbReference type="ARBA" id="ARBA00008124"/>
    </source>
</evidence>
<feature type="compositionally biased region" description="Pro residues" evidence="10">
    <location>
        <begin position="1100"/>
        <end position="1109"/>
    </location>
</feature>
<proteinExistence type="inferred from homology"/>
<dbReference type="Gene3D" id="3.40.50.300">
    <property type="entry name" value="P-loop containing nucleotide triphosphate hydrolases"/>
    <property type="match status" value="1"/>
</dbReference>
<feature type="region of interest" description="Disordered" evidence="10">
    <location>
        <begin position="984"/>
        <end position="1014"/>
    </location>
</feature>
<dbReference type="InterPro" id="IPR002052">
    <property type="entry name" value="DNA_methylase_N6_adenine_CS"/>
</dbReference>
<keyword evidence="6 11" id="KW-1133">Transmembrane helix</keyword>
<dbReference type="GO" id="GO:0016579">
    <property type="term" value="P:protein deubiquitination"/>
    <property type="evidence" value="ECO:0007669"/>
    <property type="project" value="InterPro"/>
</dbReference>
<dbReference type="GO" id="GO:0005829">
    <property type="term" value="C:cytosol"/>
    <property type="evidence" value="ECO:0007669"/>
    <property type="project" value="TreeGrafter"/>
</dbReference>
<feature type="compositionally biased region" description="Low complexity" evidence="10">
    <location>
        <begin position="1187"/>
        <end position="1207"/>
    </location>
</feature>
<dbReference type="PANTHER" id="PTHR24006">
    <property type="entry name" value="UBIQUITIN CARBOXYL-TERMINAL HYDROLASE"/>
    <property type="match status" value="1"/>
</dbReference>
<feature type="region of interest" description="Disordered" evidence="10">
    <location>
        <begin position="3690"/>
        <end position="3726"/>
    </location>
</feature>
<feature type="domain" description="USP" evidence="12">
    <location>
        <begin position="2121"/>
        <end position="2517"/>
    </location>
</feature>
<feature type="transmembrane region" description="Helical" evidence="11">
    <location>
        <begin position="4272"/>
        <end position="4293"/>
    </location>
</feature>
<dbReference type="InterPro" id="IPR037185">
    <property type="entry name" value="EmrE-like"/>
</dbReference>
<dbReference type="InterPro" id="IPR027417">
    <property type="entry name" value="P-loop_NTPase"/>
</dbReference>
<sequence length="4400" mass="453984">MADKKKLLEYNATPPPASIWPNATMQAATILVLIFSLYLLSESAKTPNHGAVFDDDGAYPDAPKGPAYRGAVVDGGSGKTAVSLYECALVDTGCAAGSVRELPGGARFKADVAAVAATPYAYDGYLDEVSAAVGPGDFSLSVGLTGGARAAFASGALTSRLVNDFFAAIKARFATVATLEVLSGDDEADLEHAAGVYAASLVGVDDATTLATLSGGGLSAQVTAGDEVASLDLDLFAAQKRAAETGDEAELANWRNLVDAEIEKKIAGTPLEAALARAEVALGLSMHATAAATAGVAGTFKKKAKAIGKIEELVRDATSDGPAWRSRAETLPNPYGLDDATLRRATLYAAARAVRIADRLLPDGARVYFSRTYGAPPVTCDWSLGMFLDAARRKAAELEDRNETRTMATAIIDVVTTLGNTLGPAGYRRVTTASGGPFDLTRVSTSLGGSVSRAGAVSATAVFLWTKRGEAGGGAVTGVRLVGDGASPGEASDEFGVGVGSERLVFSRGAGRAVSELVGELEAGDGSDGRERVRLGSGAALRVARVGDAEADAPGAAPRAAAASGAGPAAREAAELEDELVPGQQKGDSTLVRRELSAAKCDDEAWWEGRFEPALEKLLLAARRDADGALGARAHRLLRRTLEALARRLADASRPLAPATTRMLALALTTGAGVAARRAELRPAPAPSAAPPPGAAAARTADRQPAPKQAAFFGRFGGSKAARGKAGSRSSSSDASTAGSLLGAAADGAALQRGFRPDEPDEWAPPLEPLLGGLLDDVGGATPRNPLRGGRARRTKALWPLDEGSESEGEGPGDRLDDALGADRAALLRFAEASKQPGASFAARPDPDGDDGRGAGVLLDHFARAGGVDALVARLSPAGKRPLDVLVLRRLLGAFYVGAAKAAPTIPPAFGGVVARAVQRAGNARIRALAAEAPQHRHRRYAEADGRWDFGEALAGAREKLCLVVGALARDAFLGGDVHESLDSPATMGDRSASQSSFASLGDGDGRRRRSPATSWKAHVASYWNGAPAGDQPADAGLDARHRALRASAERLQVDVAYVAFADAARPAAERLAGLEGLGAVARGVDETGAFQLGAGADGAPPPRPPPPWASGRGDARWELGEQALSIWLAKRDVPGAVTKLARGDRDALDRGGAVLAVAARRGPFSPKLVEDLAALAIADADDEAVDAGPEVADGAPRPRGARAWGASPGGRRRSRGASGRRSASGDAVAPPSSWRIFVALAARLPPDLVARQRDALRRAFSDGGPTPRRADLVGRFAAVAAVRLRAVASPDEPASLEATLDGGLALLWRWAAAAHAPGPGDAGAARAGRALSALLHGPPEPLERSSVLCCELCVDRLKAPAQSDDDRRAAARAAALLGDLATVGDGGGPGPGDPALGFRGGGTMVEVRRARRVHVEHRRGASLLAAALDAAEAEKAAGGPAYRAALDLALALASDALVVVNSLQHAVPLKLCDAADVARARRDDGDFVAWLAAAADRLALDPGAAEAALLELARGKVRLRGVCAAAVALFELADGRSRRDGYGGRVAALVDVWLVAARGDEPWGERSASLLAKVCRAGGPTRAAVVGRCVDAARAGDAAAARRAARVLRRALGGGAAPPWPAAAPPPGAPADGEEEGENAAWAALDGVDAGGDAAALLARLRVASALAAGSPAWKRTLGDRGALRRVGALLEPLRSRGDAAAARALRAALGLLLDLLSSENSPPATGAHLGDDLGGLLDALLEIAATRPRVGGLAARAVLALAAAAPGAVAGGGEAPAGSSPSDVTPNLGALDRTRDAAAATDRLAAAVASDAFGAAFAACLLPRAFDDDEPAAPRRARERRALRGDALRLARDGDGAAAPLATRLLEALRADDAADALAPEPHARALELAAQLLDAARCAAPAGAVDAVARAVAARAADDAARRVDAAELAEPAALDDDSSDGESGAAATALAAHLARVCDLDLAGAAAPAAPAPVARGPERDDALHALSALCDVDSGAFFAVAEAALRLHGDPEAGDDLRDPESVAARLEAADVVRAPHALPPPAPQGLAPRDDGALRPTSGPSPPGPPPPGRALQAPPPTQFVSPRAAASAAGGAPAATATTTVVAIPPRRGDEGLAGLENLGCTCYLNSTLQLLVSVRSFRAAAFALDAKQQGLARELQLLVTRLQMRDASTVSRRDFCAHFKNWDDEPVDVRVQQDASEFLSNLFTQVERLALAPGDGAVAAPEAEEAAPTAASRLERAFGGVFAHELVSVRDPAGNSSRRDEPFYMLSVQVKDRRRLEDALEAFVSPELVDYSWRDGGRREKTSKRASIKRCPNLCPNHLLLHLKRFEFDLTTLSQRKINSRFEFPAVLDLAPYVWRGDAQRTPSRPDAAAAAAPPPLDLGAPAVKRGDEGYDSDADDADRDARDRDRVGRGEPVLYDLGGVVVHSGNCNSGHYYSFVREQGGDWFEFNDAHVAPFDARDLGAECFGGAEPRAPAARGGGLDELRPFANGGPQLQRERTRNAFLLVYHRRGSKQAPEAAAARRDGDGGAPRRRERRWDGLVPPPRTALDRMNRENAALRRARAAFDEGAVAFAARLVVHGLRPSPFDDAARDARAAVAAARLGGVLCVRTLARARTDESAALLARCASALATALAGGGENARAAARAVLGDLRAAAPGLDRALRRAAAHPDDAARESLCGVFAAALAALEGEPEFADAGGALVRAARETPPPAPRRRGADYERCAARAACDVLALVCRSSAGAGAALARLEVGDESGLEATRTAVDAIAAGVAEAAGDDPFRTGADDGKVSVPSAHSLRKLLDAAPFLGGAFAPKAEALALLLERAAPDDAKKALDALTGAQVAALAYGAASLLDRGRHSRRGSDEQRRRSAAARSVLEAVVANDAPRSDVVLAALAASLERAGTARPDESSDSDDGRGPPGAEPPPRYYGAGRALRRAWRALGVVLRVDDGLRHWRATKGLGRAVAVAEHAFERGAKEGKVRAAVEELLKLCKRDAKARDWARTHAHACAWLETWASGHGPPPDRPDAARGAGALSGFHRAAGGAAAARRPGDAAPGPDGECDGDAPSFSGAALGAFGAVASAARALASHRATPPPPDDGPPRDDGAAAPPPPPPPPAYHDARPPAAAAAPRRRAKQPDLLHRVRTLAKPSKGAPEPFDALAPYDSDDDPNVLVGRRVEVRWAGGTFYSGVISNFDDLGHHVCYDDGDSRVYSDILAKTFRLLHGIDAWRMSVHAMAEYGATTDWKALAAVDAGVASVANASGGVDWSLPGARYAVARALLRRDFCVAYEASPRHLVPCVPNRLRYLAWVAAVAGDDGSRALRAVDVGAGASCVLALLAARCRGWRVVASEVDAAAAAEARANVARNAAWGAADRVRVVVVDGAAAPVSAALAAAGGDDAYDVALTNPPWFESEEARAAAAGGATRADGVTAAATASEAVHEGGGEVAFLRAMVADSVALGGRVRWHSALLGRRASLKRALADLRAEPRVLDVRTTRFTLGQTTRWAVAWTTCAAPGAAPAGDKVFGAKKARKRAESRAPRVLRVPAACDAAELRDRVAAFLAFHSPAAAVADAAADDDLFAVRAAGPGLDVTVSATSQAAGFALRVAAADATPTDAITRLCDALPGEVARTNRRWRRKLNAKAPHGTMMRALLVVVVAARANMLSEMTSFLDSAVVPDGAPSSPGVSVVRKQPPAAAPPPPAAAAPRARTRATSTSEAKKTRVVFVKTYKTGSTTVSEFLAAVGYDLGLHALHPRDGGNFRAGELARRGAAGERYHLSYRHPTPRLDVASLGALVPDAYWCTIMREPVSRFVSTMLFVKRVGERYGNSPPKLVAAIQARKHDDGEANTFCNNVAWVLLGDARSLAYGISDDDAAAATARVRADLDGRRVDVLMQKDMAASLALVATRMGWDLETLHARVGAARATKKTRAAPKCADDACRRAVLSCNAVDDALYSHYEAAFDAEVARLRGDAAFARNRAALDGPPPSRPPPFAAKYPINCQQPNTGPPERKRWKLLNSCGGAEPATLASTVTGADAPPMSVATQPGCTTQDATPSSRQPLTDSRSQAGIVVWLLSRCVHSFGLFDRRGSHSITSLRYGGPRLTKTTVRCNGGAAATTDDDRDGAARAYVATSAGVAAVMSFQAGSLAARGCGSVTALSCGVVAAAATGALAARSPSEARGKLPAVPFVAQALLGAVLPHLAFFAIPRAGLSVANCLMFTMPLWTALFASLASATFTRRDAAASATCLAGVVLVARPWAAARGSLAGCAAALAFGICGGALNVLVQRTSLKDASPDLLTCSQMAVTALLGLWSVDAGLIRGFLPGLAALGVLMALQASLRTRGLQLTRSPAVATLLYSEILWCFLLDIAFLGARPAALQVLGAALIVGGAVV</sequence>
<feature type="compositionally biased region" description="Basic and acidic residues" evidence="10">
    <location>
        <begin position="2914"/>
        <end position="2925"/>
    </location>
</feature>
<evidence type="ECO:0000256" key="8">
    <source>
        <dbReference type="ARBA" id="ARBA00023136"/>
    </source>
</evidence>
<dbReference type="Pfam" id="PF05971">
    <property type="entry name" value="Methyltransf_10"/>
    <property type="match status" value="1"/>
</dbReference>
<keyword evidence="3" id="KW-0808">Transferase</keyword>
<dbReference type="GO" id="GO:0032259">
    <property type="term" value="P:methylation"/>
    <property type="evidence" value="ECO:0007669"/>
    <property type="project" value="InterPro"/>
</dbReference>
<feature type="compositionally biased region" description="Low complexity" evidence="10">
    <location>
        <begin position="770"/>
        <end position="780"/>
    </location>
</feature>
<name>F0Y4E6_AURAN</name>
<evidence type="ECO:0000256" key="9">
    <source>
        <dbReference type="ARBA" id="ARBA00023180"/>
    </source>
</evidence>
<dbReference type="Proteomes" id="UP000002729">
    <property type="component" value="Unassembled WGS sequence"/>
</dbReference>
<organism evidence="14">
    <name type="scientific">Aureococcus anophagefferens</name>
    <name type="common">Harmful bloom alga</name>
    <dbReference type="NCBI Taxonomy" id="44056"/>
    <lineage>
        <taxon>Eukaryota</taxon>
        <taxon>Sar</taxon>
        <taxon>Stramenopiles</taxon>
        <taxon>Ochrophyta</taxon>
        <taxon>Pelagophyceae</taxon>
        <taxon>Pelagomonadales</taxon>
        <taxon>Pelagomonadaceae</taxon>
        <taxon>Aureococcus</taxon>
    </lineage>
</organism>
<dbReference type="InterPro" id="IPR018200">
    <property type="entry name" value="USP_CS"/>
</dbReference>
<dbReference type="InterPro" id="IPR010286">
    <property type="entry name" value="METTL16/RlmF"/>
</dbReference>
<dbReference type="KEGG" id="aaf:AURANDRAFT_62666"/>
<keyword evidence="14" id="KW-1185">Reference proteome</keyword>
<dbReference type="Gene3D" id="2.30.30.140">
    <property type="match status" value="1"/>
</dbReference>
<dbReference type="InterPro" id="IPR038765">
    <property type="entry name" value="Papain-like_cys_pep_sf"/>
</dbReference>
<accession>F0Y4E6</accession>
<dbReference type="GO" id="GO:0001733">
    <property type="term" value="F:galactosylceramide sulfotransferase activity"/>
    <property type="evidence" value="ECO:0007669"/>
    <property type="project" value="InterPro"/>
</dbReference>